<dbReference type="Pfam" id="PF03089">
    <property type="entry name" value="RAG2"/>
    <property type="match status" value="1"/>
</dbReference>
<keyword evidence="8" id="KW-0233">DNA recombination</keyword>
<evidence type="ECO:0000259" key="12">
    <source>
        <dbReference type="Pfam" id="PF13341"/>
    </source>
</evidence>
<comment type="subcellular location">
    <subcellularLocation>
        <location evidence="1">Nucleus</location>
    </subcellularLocation>
</comment>
<dbReference type="AlphaFoldDB" id="A0AA47NZC3"/>
<evidence type="ECO:0000256" key="9">
    <source>
        <dbReference type="ARBA" id="ARBA00023242"/>
    </source>
</evidence>
<feature type="domain" description="Recombination activating protein 2 PHD" evidence="12">
    <location>
        <begin position="633"/>
        <end position="714"/>
    </location>
</feature>
<keyword evidence="14" id="KW-1185">Reference proteome</keyword>
<dbReference type="InterPro" id="IPR025162">
    <property type="entry name" value="RAG2_PHD"/>
</dbReference>
<dbReference type="PANTHER" id="PTHR10960:SF0">
    <property type="entry name" value="V(D)J RECOMBINATION-ACTIVATING PROTEIN 2"/>
    <property type="match status" value="1"/>
</dbReference>
<evidence type="ECO:0000256" key="3">
    <source>
        <dbReference type="ARBA" id="ARBA00021275"/>
    </source>
</evidence>
<dbReference type="Pfam" id="PF13341">
    <property type="entry name" value="RAG2_PHD"/>
    <property type="match status" value="1"/>
</dbReference>
<feature type="binding site" evidence="10">
    <location>
        <position position="704"/>
    </location>
    <ligand>
        <name>Zn(2+)</name>
        <dbReference type="ChEBI" id="CHEBI:29105"/>
        <label>1</label>
    </ligand>
</feature>
<comment type="caution">
    <text evidence="13">The sequence shown here is derived from an EMBL/GenBank/DDBJ whole genome shotgun (WGS) entry which is preliminary data.</text>
</comment>
<keyword evidence="4 10" id="KW-0479">Metal-binding</keyword>
<feature type="region of interest" description="Disordered" evidence="11">
    <location>
        <begin position="1"/>
        <end position="37"/>
    </location>
</feature>
<feature type="region of interest" description="Disordered" evidence="11">
    <location>
        <begin position="575"/>
        <end position="629"/>
    </location>
</feature>
<feature type="compositionally biased region" description="Acidic residues" evidence="11">
    <location>
        <begin position="588"/>
        <end position="600"/>
    </location>
</feature>
<evidence type="ECO:0000256" key="8">
    <source>
        <dbReference type="ARBA" id="ARBA00023172"/>
    </source>
</evidence>
<evidence type="ECO:0000256" key="1">
    <source>
        <dbReference type="ARBA" id="ARBA00004123"/>
    </source>
</evidence>
<feature type="binding site" evidence="10">
    <location>
        <position position="642"/>
    </location>
    <ligand>
        <name>Zn(2+)</name>
        <dbReference type="ChEBI" id="CHEBI:29105"/>
        <label>1</label>
    </ligand>
</feature>
<evidence type="ECO:0000256" key="2">
    <source>
        <dbReference type="ARBA" id="ARBA00008254"/>
    </source>
</evidence>
<dbReference type="InterPro" id="IPR011011">
    <property type="entry name" value="Znf_FYVE_PHD"/>
</dbReference>
<dbReference type="SUPFAM" id="SSF57903">
    <property type="entry name" value="FYVE/PHD zinc finger"/>
    <property type="match status" value="1"/>
</dbReference>
<protein>
    <recommendedName>
        <fullName evidence="3">V(D)J recombination-activating protein 2</fullName>
    </recommendedName>
</protein>
<feature type="binding site" evidence="10">
    <location>
        <position position="665"/>
    </location>
    <ligand>
        <name>Zn(2+)</name>
        <dbReference type="ChEBI" id="CHEBI:29105"/>
        <label>1</label>
    </ligand>
</feature>
<accession>A0AA47NZC3</accession>
<comment type="similarity">
    <text evidence="2">Belongs to the RAG2 family.</text>
</comment>
<dbReference type="InterPro" id="IPR011043">
    <property type="entry name" value="Gal_Oxase/kelch_b-propeller"/>
</dbReference>
<keyword evidence="9" id="KW-0539">Nucleus</keyword>
<dbReference type="EMBL" id="JAOPHQ010003878">
    <property type="protein sequence ID" value="KAK0141412.1"/>
    <property type="molecule type" value="Genomic_DNA"/>
</dbReference>
<dbReference type="InterPro" id="IPR015915">
    <property type="entry name" value="Kelch-typ_b-propeller"/>
</dbReference>
<evidence type="ECO:0000256" key="4">
    <source>
        <dbReference type="ARBA" id="ARBA00022723"/>
    </source>
</evidence>
<dbReference type="Gene3D" id="3.30.160.290">
    <property type="entry name" value="Rag2 PHD finger"/>
    <property type="match status" value="1"/>
</dbReference>
<evidence type="ECO:0000256" key="6">
    <source>
        <dbReference type="ARBA" id="ARBA00022833"/>
    </source>
</evidence>
<evidence type="ECO:0000313" key="14">
    <source>
        <dbReference type="Proteomes" id="UP001174136"/>
    </source>
</evidence>
<dbReference type="Proteomes" id="UP001174136">
    <property type="component" value="Unassembled WGS sequence"/>
</dbReference>
<feature type="compositionally biased region" description="Polar residues" evidence="11">
    <location>
        <begin position="106"/>
        <end position="118"/>
    </location>
</feature>
<feature type="compositionally biased region" description="Basic and acidic residues" evidence="11">
    <location>
        <begin position="602"/>
        <end position="611"/>
    </location>
</feature>
<feature type="binding site" evidence="10">
    <location>
        <position position="701"/>
    </location>
    <ligand>
        <name>Zn(2+)</name>
        <dbReference type="ChEBI" id="CHEBI:29105"/>
        <label>1</label>
    </ligand>
</feature>
<gene>
    <name evidence="13" type="primary">rag2</name>
    <name evidence="13" type="ORF">N1851_021577</name>
</gene>
<feature type="compositionally biased region" description="Basic and acidic residues" evidence="11">
    <location>
        <begin position="91"/>
        <end position="104"/>
    </location>
</feature>
<feature type="region of interest" description="Disordered" evidence="11">
    <location>
        <begin position="57"/>
        <end position="167"/>
    </location>
</feature>
<evidence type="ECO:0000256" key="11">
    <source>
        <dbReference type="SAM" id="MobiDB-lite"/>
    </source>
</evidence>
<name>A0AA47NZC3_MERPO</name>
<sequence>MFTSEVAETTWDPRPGIPDLGPRPGTQTWDPRPGTQSQLTYWEEDSQQCRNLFSEAAGCSIQNHRRTRTEQRRPVPVPRLGGGGVGGPPTADERRAEEDERRPADTCQQSGAETNQIKGESRSGGGITGHLSLEDEAAAPSARSNRHQEVINASVRRPSERRRCVAGGPPSVTAALWARNSHAKISPAWPGVRPAQRRPAAAAAAATAVRGAATCGTMSLRPLTPVNCASLIQPGCSLLQLDGEVLLFGQKGWPKRACPTGIFAVRRKLGELKLRAITFSNDSCYIPPLRCPAVARLDPHDGFPESYLIHGGRNPNNDISASLYLLTLDSRGCNRKVTLRCQEKELAGEVPGARYGHTISMVRSRGKTACVLFGGRSYRPARERTTECWNSVVDCPPQVFLLDLEFSCCSAHTLPELADGQSFHVALAREDSVYFLGGHSTSSDSRPPRLFRLRVDLLQGSPALSCETLDMGWSCTSAIVVRTGPSHRYVILGGYQADSKKRMECSVAVLDDDGIRIEALAAPPWTADICQSRTWFGGSTGEGSALIGVPSEGKSSQQDAHHFYEVGFRSKECEEEEGAQGCSQGSTDLEESPPLEDSEELYFGREPHELEDSSDGEGEAYNEDDEDDESQTGYWTQCCTGCQLDPNTWEPYYSTELCRPAMIFCSKGGDEEEGHWVHAQCMELTERVLLKLSWGSGKYFCLDHGGLPHQETTPTRKVLPIKRSPMKTAHHHHQKKSPLLKMSPAKKSFLRRLFQ</sequence>
<evidence type="ECO:0000256" key="5">
    <source>
        <dbReference type="ARBA" id="ARBA00022771"/>
    </source>
</evidence>
<dbReference type="PANTHER" id="PTHR10960">
    <property type="entry name" value="V D J RECOMBINATION-ACTIVATING PROTEIN 2"/>
    <property type="match status" value="1"/>
</dbReference>
<feature type="binding site" evidence="10">
    <location>
        <position position="638"/>
    </location>
    <ligand>
        <name>Zn(2+)</name>
        <dbReference type="ChEBI" id="CHEBI:29105"/>
        <label>1</label>
    </ligand>
</feature>
<evidence type="ECO:0000256" key="7">
    <source>
        <dbReference type="ARBA" id="ARBA00022853"/>
    </source>
</evidence>
<proteinExistence type="inferred from homology"/>
<keyword evidence="6 10" id="KW-0862">Zinc</keyword>
<evidence type="ECO:0000313" key="13">
    <source>
        <dbReference type="EMBL" id="KAK0141412.1"/>
    </source>
</evidence>
<dbReference type="GO" id="GO:0033151">
    <property type="term" value="P:V(D)J recombination"/>
    <property type="evidence" value="ECO:0007669"/>
    <property type="project" value="TreeGrafter"/>
</dbReference>
<feature type="binding site" evidence="10">
    <location>
        <position position="681"/>
    </location>
    <ligand>
        <name>Zn(2+)</name>
        <dbReference type="ChEBI" id="CHEBI:29105"/>
        <label>1</label>
    </ligand>
</feature>
<dbReference type="InterPro" id="IPR004321">
    <property type="entry name" value="RAG2"/>
</dbReference>
<keyword evidence="5" id="KW-0863">Zinc-finger</keyword>
<dbReference type="Gene3D" id="2.120.10.80">
    <property type="entry name" value="Kelch-type beta propeller"/>
    <property type="match status" value="1"/>
</dbReference>
<dbReference type="GO" id="GO:0008270">
    <property type="term" value="F:zinc ion binding"/>
    <property type="evidence" value="ECO:0007669"/>
    <property type="project" value="UniProtKB-KW"/>
</dbReference>
<dbReference type="SUPFAM" id="SSF50965">
    <property type="entry name" value="Galactose oxidase, central domain"/>
    <property type="match status" value="1"/>
</dbReference>
<organism evidence="13 14">
    <name type="scientific">Merluccius polli</name>
    <name type="common">Benguela hake</name>
    <name type="synonym">Merluccius cadenati</name>
    <dbReference type="NCBI Taxonomy" id="89951"/>
    <lineage>
        <taxon>Eukaryota</taxon>
        <taxon>Metazoa</taxon>
        <taxon>Chordata</taxon>
        <taxon>Craniata</taxon>
        <taxon>Vertebrata</taxon>
        <taxon>Euteleostomi</taxon>
        <taxon>Actinopterygii</taxon>
        <taxon>Neopterygii</taxon>
        <taxon>Teleostei</taxon>
        <taxon>Neoteleostei</taxon>
        <taxon>Acanthomorphata</taxon>
        <taxon>Zeiogadaria</taxon>
        <taxon>Gadariae</taxon>
        <taxon>Gadiformes</taxon>
        <taxon>Gadoidei</taxon>
        <taxon>Merlucciidae</taxon>
        <taxon>Merluccius</taxon>
    </lineage>
</organism>
<feature type="compositionally biased region" description="Polar residues" evidence="11">
    <location>
        <begin position="25"/>
        <end position="37"/>
    </location>
</feature>
<feature type="binding site" evidence="10">
    <location>
        <position position="678"/>
    </location>
    <ligand>
        <name>Zn(2+)</name>
        <dbReference type="ChEBI" id="CHEBI:29105"/>
        <label>1</label>
    </ligand>
</feature>
<feature type="binding site" evidence="10">
    <location>
        <position position="675"/>
    </location>
    <ligand>
        <name>Zn(2+)</name>
        <dbReference type="ChEBI" id="CHEBI:29105"/>
        <label>1</label>
    </ligand>
</feature>
<reference evidence="13" key="1">
    <citation type="journal article" date="2023" name="Front. Mar. Sci.">
        <title>A new Merluccius polli reference genome to investigate the effects of global change in West African waters.</title>
        <authorList>
            <person name="Mateo J.L."/>
            <person name="Blanco-Fernandez C."/>
            <person name="Garcia-Vazquez E."/>
            <person name="Machado-Schiaffino G."/>
        </authorList>
    </citation>
    <scope>NUCLEOTIDE SEQUENCE</scope>
    <source>
        <strain evidence="13">C29</strain>
        <tissue evidence="13">Fin</tissue>
    </source>
</reference>
<evidence type="ECO:0000256" key="10">
    <source>
        <dbReference type="PIRSR" id="PIRSR604321-1"/>
    </source>
</evidence>
<dbReference type="GO" id="GO:0006325">
    <property type="term" value="P:chromatin organization"/>
    <property type="evidence" value="ECO:0007669"/>
    <property type="project" value="UniProtKB-KW"/>
</dbReference>
<feature type="compositionally biased region" description="Acidic residues" evidence="11">
    <location>
        <begin position="612"/>
        <end position="629"/>
    </location>
</feature>
<dbReference type="GO" id="GO:0005634">
    <property type="term" value="C:nucleus"/>
    <property type="evidence" value="ECO:0007669"/>
    <property type="project" value="UniProtKB-SubCell"/>
</dbReference>
<keyword evidence="7" id="KW-0156">Chromatin regulator</keyword>
<dbReference type="GO" id="GO:0043565">
    <property type="term" value="F:sequence-specific DNA binding"/>
    <property type="evidence" value="ECO:0007669"/>
    <property type="project" value="TreeGrafter"/>
</dbReference>
<dbReference type="GO" id="GO:0097519">
    <property type="term" value="C:DNA recombinase complex"/>
    <property type="evidence" value="ECO:0007669"/>
    <property type="project" value="TreeGrafter"/>
</dbReference>